<dbReference type="AlphaFoldDB" id="A0A4R0QXB8"/>
<organism evidence="2 3">
    <name type="scientific">Alloscardovia theropitheci</name>
    <dbReference type="NCBI Taxonomy" id="2496842"/>
    <lineage>
        <taxon>Bacteria</taxon>
        <taxon>Bacillati</taxon>
        <taxon>Actinomycetota</taxon>
        <taxon>Actinomycetes</taxon>
        <taxon>Bifidobacteriales</taxon>
        <taxon>Bifidobacteriaceae</taxon>
        <taxon>Alloscardovia</taxon>
    </lineage>
</organism>
<feature type="transmembrane region" description="Helical" evidence="1">
    <location>
        <begin position="31"/>
        <end position="55"/>
    </location>
</feature>
<gene>
    <name evidence="2" type="ORF">EJ419_03980</name>
</gene>
<comment type="caution">
    <text evidence="2">The sequence shown here is derived from an EMBL/GenBank/DDBJ whole genome shotgun (WGS) entry which is preliminary data.</text>
</comment>
<dbReference type="Proteomes" id="UP000291289">
    <property type="component" value="Unassembled WGS sequence"/>
</dbReference>
<protein>
    <submittedName>
        <fullName evidence="2">Uncharacterized protein</fullName>
    </submittedName>
</protein>
<feature type="transmembrane region" description="Helical" evidence="1">
    <location>
        <begin position="120"/>
        <end position="153"/>
    </location>
</feature>
<evidence type="ECO:0000256" key="1">
    <source>
        <dbReference type="SAM" id="Phobius"/>
    </source>
</evidence>
<evidence type="ECO:0000313" key="2">
    <source>
        <dbReference type="EMBL" id="TCD54210.1"/>
    </source>
</evidence>
<dbReference type="RefSeq" id="WP_131283831.1">
    <property type="nucleotide sequence ID" value="NZ_RXLP01000019.1"/>
</dbReference>
<evidence type="ECO:0000313" key="3">
    <source>
        <dbReference type="Proteomes" id="UP000291289"/>
    </source>
</evidence>
<keyword evidence="3" id="KW-1185">Reference proteome</keyword>
<keyword evidence="1" id="KW-0812">Transmembrane</keyword>
<accession>A0A4R0QXB8</accession>
<keyword evidence="1" id="KW-1133">Transmembrane helix</keyword>
<proteinExistence type="predicted"/>
<dbReference type="EMBL" id="RXLP01000019">
    <property type="protein sequence ID" value="TCD54210.1"/>
    <property type="molecule type" value="Genomic_DNA"/>
</dbReference>
<sequence length="159" mass="17685">MNTSMPPTDEDFPLTPVQQSKRKLQKIYTGFWLVGLALETPLVFPILTSLIFIFISRLAPGIARPKILDTIYQLLYSEYTLFILPIGGILCTIISAILWMHASTTYSHVSLPQPQNTDTAILTMMRAVLGIISVVWFVISCFAVVVIIIMLIVMSGTHG</sequence>
<feature type="transmembrane region" description="Helical" evidence="1">
    <location>
        <begin position="76"/>
        <end position="100"/>
    </location>
</feature>
<keyword evidence="1" id="KW-0472">Membrane</keyword>
<reference evidence="2 3" key="1">
    <citation type="submission" date="2018-12" db="EMBL/GenBank/DDBJ databases">
        <title>Alloscrdovia theropitheci sp. nov: a novel taxon from the feces of the bleeding-herat monkey (Theropithecus geleda).</title>
        <authorList>
            <person name="Modesto M."/>
        </authorList>
    </citation>
    <scope>NUCLEOTIDE SEQUENCE [LARGE SCALE GENOMIC DNA]</scope>
    <source>
        <strain evidence="2 3">GLDI4/2</strain>
    </source>
</reference>
<name>A0A4R0QXB8_9BIFI</name>